<evidence type="ECO:0000313" key="5">
    <source>
        <dbReference type="EMBL" id="MFC0350516.1"/>
    </source>
</evidence>
<dbReference type="InterPro" id="IPR050204">
    <property type="entry name" value="AraC_XylS_family_regulators"/>
</dbReference>
<dbReference type="SMART" id="SM00342">
    <property type="entry name" value="HTH_ARAC"/>
    <property type="match status" value="1"/>
</dbReference>
<evidence type="ECO:0000256" key="2">
    <source>
        <dbReference type="ARBA" id="ARBA00023125"/>
    </source>
</evidence>
<keyword evidence="2" id="KW-0238">DNA-binding</keyword>
<accession>A0ABV6IHQ5</accession>
<gene>
    <name evidence="5" type="ORF">ACFFJH_11905</name>
</gene>
<organism evidence="5 6">
    <name type="scientific">Undibacterium danionis</name>
    <dbReference type="NCBI Taxonomy" id="1812100"/>
    <lineage>
        <taxon>Bacteria</taxon>
        <taxon>Pseudomonadati</taxon>
        <taxon>Pseudomonadota</taxon>
        <taxon>Betaproteobacteria</taxon>
        <taxon>Burkholderiales</taxon>
        <taxon>Oxalobacteraceae</taxon>
        <taxon>Undibacterium</taxon>
    </lineage>
</organism>
<dbReference type="EMBL" id="JBHLXJ010000013">
    <property type="protein sequence ID" value="MFC0350516.1"/>
    <property type="molecule type" value="Genomic_DNA"/>
</dbReference>
<protein>
    <submittedName>
        <fullName evidence="5">DUF6597 domain-containing transcriptional factor</fullName>
    </submittedName>
</protein>
<reference evidence="5 6" key="1">
    <citation type="submission" date="2024-09" db="EMBL/GenBank/DDBJ databases">
        <authorList>
            <person name="Sun Q."/>
            <person name="Mori K."/>
        </authorList>
    </citation>
    <scope>NUCLEOTIDE SEQUENCE [LARGE SCALE GENOMIC DNA]</scope>
    <source>
        <strain evidence="5 6">CCM 8677</strain>
    </source>
</reference>
<dbReference type="InterPro" id="IPR009057">
    <property type="entry name" value="Homeodomain-like_sf"/>
</dbReference>
<evidence type="ECO:0000256" key="3">
    <source>
        <dbReference type="ARBA" id="ARBA00023163"/>
    </source>
</evidence>
<dbReference type="Pfam" id="PF12833">
    <property type="entry name" value="HTH_18"/>
    <property type="match status" value="1"/>
</dbReference>
<dbReference type="PROSITE" id="PS01124">
    <property type="entry name" value="HTH_ARAC_FAMILY_2"/>
    <property type="match status" value="1"/>
</dbReference>
<comment type="caution">
    <text evidence="5">The sequence shown here is derived from an EMBL/GenBank/DDBJ whole genome shotgun (WGS) entry which is preliminary data.</text>
</comment>
<dbReference type="RefSeq" id="WP_390212886.1">
    <property type="nucleotide sequence ID" value="NZ_JBHLXJ010000013.1"/>
</dbReference>
<feature type="domain" description="HTH araC/xylS-type" evidence="4">
    <location>
        <begin position="164"/>
        <end position="262"/>
    </location>
</feature>
<dbReference type="Proteomes" id="UP001589844">
    <property type="component" value="Unassembled WGS sequence"/>
</dbReference>
<dbReference type="Pfam" id="PF20240">
    <property type="entry name" value="DUF6597"/>
    <property type="match status" value="1"/>
</dbReference>
<dbReference type="InterPro" id="IPR046532">
    <property type="entry name" value="DUF6597"/>
</dbReference>
<dbReference type="Gene3D" id="1.10.10.60">
    <property type="entry name" value="Homeodomain-like"/>
    <property type="match status" value="1"/>
</dbReference>
<dbReference type="SUPFAM" id="SSF46689">
    <property type="entry name" value="Homeodomain-like"/>
    <property type="match status" value="1"/>
</dbReference>
<evidence type="ECO:0000256" key="1">
    <source>
        <dbReference type="ARBA" id="ARBA00023015"/>
    </source>
</evidence>
<keyword evidence="6" id="KW-1185">Reference proteome</keyword>
<keyword evidence="3" id="KW-0804">Transcription</keyword>
<dbReference type="InterPro" id="IPR018060">
    <property type="entry name" value="HTH_AraC"/>
</dbReference>
<evidence type="ECO:0000313" key="6">
    <source>
        <dbReference type="Proteomes" id="UP001589844"/>
    </source>
</evidence>
<proteinExistence type="predicted"/>
<evidence type="ECO:0000259" key="4">
    <source>
        <dbReference type="PROSITE" id="PS01124"/>
    </source>
</evidence>
<keyword evidence="1" id="KW-0805">Transcription regulation</keyword>
<sequence>MTSNEPRGVLRPSFSEGQFQHLRQTPSAALAQFVAHYWFVSWDLRRCQPQQQATLPHPNVHLIVERGQASIYGVHSARFTRELTGQDRVFGIKFKAGGFYPFYRKPIAEIHNQALDIPSCFASGGEDLLAKIEAAPDFSAMCDAAENFLLAYLPKADPKLNFLDQLLTDIEQNRSLISVEDLITHTGLDKRSLQRLFQVYVGASPKWVIQRYRLHQAIAQVQAGKTCSWSDLALELGYFDQAHFVRDFRALIGMTPGEYEKSLLSAS</sequence>
<name>A0ABV6IHQ5_9BURK</name>
<dbReference type="PANTHER" id="PTHR46796">
    <property type="entry name" value="HTH-TYPE TRANSCRIPTIONAL ACTIVATOR RHAS-RELATED"/>
    <property type="match status" value="1"/>
</dbReference>